<evidence type="ECO:0000313" key="2">
    <source>
        <dbReference type="EMBL" id="GBP76316.1"/>
    </source>
</evidence>
<dbReference type="Proteomes" id="UP000299102">
    <property type="component" value="Unassembled WGS sequence"/>
</dbReference>
<sequence length="90" mass="10302">MNRHHNRIGTNDRHARDRPRRGGTERQSERARGWARATGTARAVNAPILTRHSSNNSAQEITSSLYYRRAHERRPPPAAREDELTPHTAD</sequence>
<dbReference type="EMBL" id="BGZK01001286">
    <property type="protein sequence ID" value="GBP76316.1"/>
    <property type="molecule type" value="Genomic_DNA"/>
</dbReference>
<name>A0A4C1YJE9_EUMVA</name>
<comment type="caution">
    <text evidence="2">The sequence shown here is derived from an EMBL/GenBank/DDBJ whole genome shotgun (WGS) entry which is preliminary data.</text>
</comment>
<dbReference type="AlphaFoldDB" id="A0A4C1YJE9"/>
<organism evidence="2 3">
    <name type="scientific">Eumeta variegata</name>
    <name type="common">Bagworm moth</name>
    <name type="synonym">Eumeta japonica</name>
    <dbReference type="NCBI Taxonomy" id="151549"/>
    <lineage>
        <taxon>Eukaryota</taxon>
        <taxon>Metazoa</taxon>
        <taxon>Ecdysozoa</taxon>
        <taxon>Arthropoda</taxon>
        <taxon>Hexapoda</taxon>
        <taxon>Insecta</taxon>
        <taxon>Pterygota</taxon>
        <taxon>Neoptera</taxon>
        <taxon>Endopterygota</taxon>
        <taxon>Lepidoptera</taxon>
        <taxon>Glossata</taxon>
        <taxon>Ditrysia</taxon>
        <taxon>Tineoidea</taxon>
        <taxon>Psychidae</taxon>
        <taxon>Oiketicinae</taxon>
        <taxon>Eumeta</taxon>
    </lineage>
</organism>
<evidence type="ECO:0000256" key="1">
    <source>
        <dbReference type="SAM" id="MobiDB-lite"/>
    </source>
</evidence>
<evidence type="ECO:0000313" key="3">
    <source>
        <dbReference type="Proteomes" id="UP000299102"/>
    </source>
</evidence>
<proteinExistence type="predicted"/>
<feature type="region of interest" description="Disordered" evidence="1">
    <location>
        <begin position="1"/>
        <end position="90"/>
    </location>
</feature>
<gene>
    <name evidence="2" type="ORF">EVAR_59261_1</name>
</gene>
<protein>
    <submittedName>
        <fullName evidence="2">Uncharacterized protein</fullName>
    </submittedName>
</protein>
<accession>A0A4C1YJE9</accession>
<feature type="compositionally biased region" description="Low complexity" evidence="1">
    <location>
        <begin position="34"/>
        <end position="43"/>
    </location>
</feature>
<feature type="compositionally biased region" description="Polar residues" evidence="1">
    <location>
        <begin position="51"/>
        <end position="65"/>
    </location>
</feature>
<keyword evidence="3" id="KW-1185">Reference proteome</keyword>
<feature type="compositionally biased region" description="Basic and acidic residues" evidence="1">
    <location>
        <begin position="10"/>
        <end position="32"/>
    </location>
</feature>
<reference evidence="2 3" key="1">
    <citation type="journal article" date="2019" name="Commun. Biol.">
        <title>The bagworm genome reveals a unique fibroin gene that provides high tensile strength.</title>
        <authorList>
            <person name="Kono N."/>
            <person name="Nakamura H."/>
            <person name="Ohtoshi R."/>
            <person name="Tomita M."/>
            <person name="Numata K."/>
            <person name="Arakawa K."/>
        </authorList>
    </citation>
    <scope>NUCLEOTIDE SEQUENCE [LARGE SCALE GENOMIC DNA]</scope>
</reference>
<feature type="compositionally biased region" description="Basic and acidic residues" evidence="1">
    <location>
        <begin position="73"/>
        <end position="90"/>
    </location>
</feature>